<feature type="region of interest" description="Disordered" evidence="8">
    <location>
        <begin position="175"/>
        <end position="195"/>
    </location>
</feature>
<evidence type="ECO:0000313" key="10">
    <source>
        <dbReference type="EMBL" id="JAP92330.1"/>
    </source>
</evidence>
<dbReference type="SMART" id="SM00317">
    <property type="entry name" value="SET"/>
    <property type="match status" value="1"/>
</dbReference>
<dbReference type="EMBL" id="GDID01004276">
    <property type="protein sequence ID" value="JAP92330.1"/>
    <property type="molecule type" value="Transcribed_RNA"/>
</dbReference>
<feature type="compositionally biased region" description="Basic residues" evidence="8">
    <location>
        <begin position="185"/>
        <end position="194"/>
    </location>
</feature>
<evidence type="ECO:0000256" key="3">
    <source>
        <dbReference type="ARBA" id="ARBA00022454"/>
    </source>
</evidence>
<evidence type="ECO:0000256" key="2">
    <source>
        <dbReference type="ARBA" id="ARBA00004286"/>
    </source>
</evidence>
<keyword evidence="5" id="KW-0808">Transferase</keyword>
<evidence type="ECO:0000256" key="1">
    <source>
        <dbReference type="ARBA" id="ARBA00004123"/>
    </source>
</evidence>
<evidence type="ECO:0000259" key="9">
    <source>
        <dbReference type="PROSITE" id="PS50280"/>
    </source>
</evidence>
<dbReference type="GO" id="GO:0008168">
    <property type="term" value="F:methyltransferase activity"/>
    <property type="evidence" value="ECO:0007669"/>
    <property type="project" value="UniProtKB-KW"/>
</dbReference>
<dbReference type="GO" id="GO:0005634">
    <property type="term" value="C:nucleus"/>
    <property type="evidence" value="ECO:0007669"/>
    <property type="project" value="UniProtKB-SubCell"/>
</dbReference>
<dbReference type="GO" id="GO:0032259">
    <property type="term" value="P:methylation"/>
    <property type="evidence" value="ECO:0007669"/>
    <property type="project" value="UniProtKB-KW"/>
</dbReference>
<keyword evidence="3" id="KW-0158">Chromosome</keyword>
<evidence type="ECO:0000256" key="8">
    <source>
        <dbReference type="SAM" id="MobiDB-lite"/>
    </source>
</evidence>
<feature type="domain" description="SET" evidence="9">
    <location>
        <begin position="250"/>
        <end position="379"/>
    </location>
</feature>
<keyword evidence="4" id="KW-0489">Methyltransferase</keyword>
<feature type="non-terminal residue" evidence="10">
    <location>
        <position position="393"/>
    </location>
</feature>
<evidence type="ECO:0000256" key="5">
    <source>
        <dbReference type="ARBA" id="ARBA00022679"/>
    </source>
</evidence>
<proteinExistence type="predicted"/>
<dbReference type="InterPro" id="IPR050777">
    <property type="entry name" value="SET2_Histone-Lys_MeTrsfase"/>
</dbReference>
<keyword evidence="7" id="KW-0539">Nucleus</keyword>
<dbReference type="GO" id="GO:0005694">
    <property type="term" value="C:chromosome"/>
    <property type="evidence" value="ECO:0007669"/>
    <property type="project" value="UniProtKB-SubCell"/>
</dbReference>
<evidence type="ECO:0000256" key="6">
    <source>
        <dbReference type="ARBA" id="ARBA00022691"/>
    </source>
</evidence>
<evidence type="ECO:0000256" key="7">
    <source>
        <dbReference type="ARBA" id="ARBA00023242"/>
    </source>
</evidence>
<gene>
    <name evidence="10" type="ORF">TPC1_15765</name>
</gene>
<dbReference type="Pfam" id="PF00856">
    <property type="entry name" value="SET"/>
    <property type="match status" value="1"/>
</dbReference>
<dbReference type="PROSITE" id="PS50280">
    <property type="entry name" value="SET"/>
    <property type="match status" value="1"/>
</dbReference>
<sequence>MPGQEIDDPKTQYLINIYSQTCFKLSKVILRKRNLLNFTDIKPDQFADVMVEAQQYLQSKLKSNKETNQEAAQFQQLSDFQHAKFIEYMTEAQRLQTLINSLKIEQFELLEGEQLFNEENRIINQIENQQESLEWEIGYLSHIQNLIGNPIAVPKQKMSFKDVSKSNVKKLEKQGFTDEEPTITSKKKVPKHKQSLPPTNWPGYFYNQPPYTRQRQNRLVISNKYDVPEWIISRLSQHSMFNRPLLVEEPNILFYKSQSHGHGLFTLHSQIPYQNLCEYCGEIIGQLLTDVRDEEYVKNGFSSVYMFSVQTDAIIDATMIGSYGRFINHCCYPNSESQMIFKEGSSVGCKFKVGGQGIGVVLRTKKVVSIGGECTQNYNMEKAKFDQKIICAC</sequence>
<evidence type="ECO:0000256" key="4">
    <source>
        <dbReference type="ARBA" id="ARBA00022603"/>
    </source>
</evidence>
<accession>A0A146K661</accession>
<dbReference type="Gene3D" id="2.170.270.10">
    <property type="entry name" value="SET domain"/>
    <property type="match status" value="1"/>
</dbReference>
<reference evidence="10" key="1">
    <citation type="submission" date="2015-07" db="EMBL/GenBank/DDBJ databases">
        <title>Adaptation to a free-living lifestyle via gene acquisitions in the diplomonad Trepomonas sp. PC1.</title>
        <authorList>
            <person name="Xu F."/>
            <person name="Jerlstrom-Hultqvist J."/>
            <person name="Kolisko M."/>
            <person name="Simpson A.G.B."/>
            <person name="Roger A.J."/>
            <person name="Svard S.G."/>
            <person name="Andersson J.O."/>
        </authorList>
    </citation>
    <scope>NUCLEOTIDE SEQUENCE</scope>
    <source>
        <strain evidence="10">PC1</strain>
    </source>
</reference>
<name>A0A146K661_9EUKA</name>
<keyword evidence="6" id="KW-0949">S-adenosyl-L-methionine</keyword>
<dbReference type="InterPro" id="IPR001214">
    <property type="entry name" value="SET_dom"/>
</dbReference>
<dbReference type="InterPro" id="IPR046341">
    <property type="entry name" value="SET_dom_sf"/>
</dbReference>
<comment type="subcellular location">
    <subcellularLocation>
        <location evidence="2">Chromosome</location>
    </subcellularLocation>
    <subcellularLocation>
        <location evidence="1">Nucleus</location>
    </subcellularLocation>
</comment>
<dbReference type="SUPFAM" id="SSF82199">
    <property type="entry name" value="SET domain"/>
    <property type="match status" value="1"/>
</dbReference>
<feature type="non-terminal residue" evidence="10">
    <location>
        <position position="1"/>
    </location>
</feature>
<organism evidence="10">
    <name type="scientific">Trepomonas sp. PC1</name>
    <dbReference type="NCBI Taxonomy" id="1076344"/>
    <lineage>
        <taxon>Eukaryota</taxon>
        <taxon>Metamonada</taxon>
        <taxon>Diplomonadida</taxon>
        <taxon>Hexamitidae</taxon>
        <taxon>Hexamitinae</taxon>
        <taxon>Trepomonas</taxon>
    </lineage>
</organism>
<dbReference type="AlphaFoldDB" id="A0A146K661"/>
<dbReference type="PANTHER" id="PTHR22884">
    <property type="entry name" value="SET DOMAIN PROTEINS"/>
    <property type="match status" value="1"/>
</dbReference>
<protein>
    <submittedName>
        <fullName evidence="10">SET domain-containing protein</fullName>
    </submittedName>
</protein>